<dbReference type="SUPFAM" id="SSF56112">
    <property type="entry name" value="Protein kinase-like (PK-like)"/>
    <property type="match status" value="1"/>
</dbReference>
<dbReference type="VEuPathDB" id="FungiDB:MCYG_00100"/>
<evidence type="ECO:0000259" key="1">
    <source>
        <dbReference type="Pfam" id="PF01636"/>
    </source>
</evidence>
<dbReference type="AlphaFoldDB" id="C5FBM8"/>
<name>C5FBM8_ARTOC</name>
<sequence length="168" mass="19117">MSPDILGNITEERHPGYNAFFTRTPLPQWIEHLKSERQAIAAGEKADVYRLIDEEPICICHGDFSTSNILVREGNVVGVIDWEFAGTYPLSEVLGPMDIISLAEKHYHAGRDAAEEESEKWNKKVLVDIEAVARQRSWSEKDVKVLMRGSHGIFAKAQFEMFPRDWMG</sequence>
<reference evidence="3" key="1">
    <citation type="journal article" date="2012" name="MBio">
        <title>Comparative genome analysis of Trichophyton rubrum and related dermatophytes reveals candidate genes involved in infection.</title>
        <authorList>
            <person name="Martinez D.A."/>
            <person name="Oliver B.G."/>
            <person name="Graeser Y."/>
            <person name="Goldberg J.M."/>
            <person name="Li W."/>
            <person name="Martinez-Rossi N.M."/>
            <person name="Monod M."/>
            <person name="Shelest E."/>
            <person name="Barton R.C."/>
            <person name="Birch E."/>
            <person name="Brakhage A.A."/>
            <person name="Chen Z."/>
            <person name="Gurr S.J."/>
            <person name="Heiman D."/>
            <person name="Heitman J."/>
            <person name="Kosti I."/>
            <person name="Rossi A."/>
            <person name="Saif S."/>
            <person name="Samalova M."/>
            <person name="Saunders C.W."/>
            <person name="Shea T."/>
            <person name="Summerbell R.C."/>
            <person name="Xu J."/>
            <person name="Young S."/>
            <person name="Zeng Q."/>
            <person name="Birren B.W."/>
            <person name="Cuomo C.A."/>
            <person name="White T.C."/>
        </authorList>
    </citation>
    <scope>NUCLEOTIDE SEQUENCE [LARGE SCALE GENOMIC DNA]</scope>
    <source>
        <strain evidence="3">ATCC MYA-4605 / CBS 113480</strain>
    </source>
</reference>
<dbReference type="RefSeq" id="XP_002849996.1">
    <property type="nucleotide sequence ID" value="XM_002849950.1"/>
</dbReference>
<dbReference type="Gene3D" id="3.90.1200.10">
    <property type="match status" value="1"/>
</dbReference>
<keyword evidence="3" id="KW-1185">Reference proteome</keyword>
<gene>
    <name evidence="2" type="ORF">MCYG_00100</name>
</gene>
<dbReference type="PANTHER" id="PTHR21310:SF15">
    <property type="entry name" value="AMINOGLYCOSIDE PHOSPHOTRANSFERASE DOMAIN-CONTAINING PROTEIN"/>
    <property type="match status" value="1"/>
</dbReference>
<dbReference type="OrthoDB" id="5411099at2759"/>
<evidence type="ECO:0000313" key="3">
    <source>
        <dbReference type="Proteomes" id="UP000002035"/>
    </source>
</evidence>
<accession>C5FBM8</accession>
<dbReference type="HOGENOM" id="CLU_1586077_0_0_1"/>
<feature type="domain" description="Aminoglycoside phosphotransferase" evidence="1">
    <location>
        <begin position="33"/>
        <end position="90"/>
    </location>
</feature>
<dbReference type="PANTHER" id="PTHR21310">
    <property type="entry name" value="AMINOGLYCOSIDE PHOSPHOTRANSFERASE-RELATED-RELATED"/>
    <property type="match status" value="1"/>
</dbReference>
<dbReference type="InterPro" id="IPR002575">
    <property type="entry name" value="Aminoglycoside_PTrfase"/>
</dbReference>
<protein>
    <recommendedName>
        <fullName evidence="1">Aminoglycoside phosphotransferase domain-containing protein</fullName>
    </recommendedName>
</protein>
<dbReference type="InterPro" id="IPR051678">
    <property type="entry name" value="AGP_Transferase"/>
</dbReference>
<evidence type="ECO:0000313" key="2">
    <source>
        <dbReference type="EMBL" id="EEQ27212.1"/>
    </source>
</evidence>
<dbReference type="Pfam" id="PF01636">
    <property type="entry name" value="APH"/>
    <property type="match status" value="1"/>
</dbReference>
<proteinExistence type="predicted"/>
<dbReference type="EMBL" id="DS995701">
    <property type="protein sequence ID" value="EEQ27212.1"/>
    <property type="molecule type" value="Genomic_DNA"/>
</dbReference>
<dbReference type="GeneID" id="9223450"/>
<dbReference type="InterPro" id="IPR011009">
    <property type="entry name" value="Kinase-like_dom_sf"/>
</dbReference>
<dbReference type="Proteomes" id="UP000002035">
    <property type="component" value="Unassembled WGS sequence"/>
</dbReference>
<dbReference type="STRING" id="554155.C5FBM8"/>
<organism evidence="2 3">
    <name type="scientific">Arthroderma otae (strain ATCC MYA-4605 / CBS 113480)</name>
    <name type="common">Microsporum canis</name>
    <dbReference type="NCBI Taxonomy" id="554155"/>
    <lineage>
        <taxon>Eukaryota</taxon>
        <taxon>Fungi</taxon>
        <taxon>Dikarya</taxon>
        <taxon>Ascomycota</taxon>
        <taxon>Pezizomycotina</taxon>
        <taxon>Eurotiomycetes</taxon>
        <taxon>Eurotiomycetidae</taxon>
        <taxon>Onygenales</taxon>
        <taxon>Arthrodermataceae</taxon>
        <taxon>Microsporum</taxon>
    </lineage>
</organism>